<organism evidence="3 4">
    <name type="scientific">Tessaracoccus rhinocerotis</name>
    <dbReference type="NCBI Taxonomy" id="1689449"/>
    <lineage>
        <taxon>Bacteria</taxon>
        <taxon>Bacillati</taxon>
        <taxon>Actinomycetota</taxon>
        <taxon>Actinomycetes</taxon>
        <taxon>Propionibacteriales</taxon>
        <taxon>Propionibacteriaceae</taxon>
        <taxon>Tessaracoccus</taxon>
    </lineage>
</organism>
<keyword evidence="1" id="KW-0812">Transmembrane</keyword>
<dbReference type="OrthoDB" id="4121259at2"/>
<feature type="domain" description="YdbS-like PH" evidence="2">
    <location>
        <begin position="399"/>
        <end position="470"/>
    </location>
</feature>
<evidence type="ECO:0000256" key="1">
    <source>
        <dbReference type="SAM" id="Phobius"/>
    </source>
</evidence>
<dbReference type="RefSeq" id="WP_143937630.1">
    <property type="nucleotide sequence ID" value="NZ_VKKG01000002.1"/>
</dbReference>
<evidence type="ECO:0000313" key="4">
    <source>
        <dbReference type="Proteomes" id="UP000317638"/>
    </source>
</evidence>
<dbReference type="EMBL" id="VKKG01000002">
    <property type="protein sequence ID" value="TRY18738.1"/>
    <property type="molecule type" value="Genomic_DNA"/>
</dbReference>
<evidence type="ECO:0000313" key="3">
    <source>
        <dbReference type="EMBL" id="TRY18738.1"/>
    </source>
</evidence>
<name>A0A553K216_9ACTN</name>
<feature type="transmembrane region" description="Helical" evidence="1">
    <location>
        <begin position="12"/>
        <end position="37"/>
    </location>
</feature>
<evidence type="ECO:0000259" key="2">
    <source>
        <dbReference type="Pfam" id="PF03703"/>
    </source>
</evidence>
<feature type="domain" description="YdbS-like PH" evidence="2">
    <location>
        <begin position="64"/>
        <end position="143"/>
    </location>
</feature>
<dbReference type="Pfam" id="PF03703">
    <property type="entry name" value="bPH_2"/>
    <property type="match status" value="2"/>
</dbReference>
<protein>
    <submittedName>
        <fullName evidence="3">PH domain-containing protein</fullName>
    </submittedName>
</protein>
<sequence length="496" mass="53038">MTEHRLSRLSVLVAVVQTAAVVLLIAVPTTLVLALLWTPWSALGVLGVVALVVGGVALGSWLVWKNTSWTVTPEQFVLRSGVFKRTTRTFARNRIRAIDLSAGPLQRLFGLATLHIGTAEQTGSDGSAKLSPVDRASAQQLQAELLPRGVADARVLGRFAPAWLAYAPLSWVPLVIAAGIWGIALQFADGFGELAWDWVIGTAARAGWGVVVTALVVVPLVLGIIGSLLVHAELWWNHRLERDAGLLQVRRGLLTTRTVSLPEERLRGVRVAEPLGVRLAGAAQVEALAIGLKNQGSEGGKNDLSQSNVLLPYAPRDIADAVAAKVLETDGPATAPELLAPHPRQAFLRRRLRVLWVVLGWLVVTVPLVVALLPGWWWAMALGVVVIAAAGLWLARDGWRSLGHRLDEHYLVARSGSLHRTTDALEREAIIGWNVRQSWFQRRRGLVTLEATTGAGSGSVGVLDVATADGIALADAATPGLLTPFLATSSPVPAPR</sequence>
<keyword evidence="1" id="KW-0472">Membrane</keyword>
<dbReference type="PANTHER" id="PTHR34473">
    <property type="entry name" value="UPF0699 TRANSMEMBRANE PROTEIN YDBS"/>
    <property type="match status" value="1"/>
</dbReference>
<feature type="transmembrane region" description="Helical" evidence="1">
    <location>
        <begin position="43"/>
        <end position="64"/>
    </location>
</feature>
<feature type="transmembrane region" description="Helical" evidence="1">
    <location>
        <begin position="163"/>
        <end position="188"/>
    </location>
</feature>
<dbReference type="InterPro" id="IPR005182">
    <property type="entry name" value="YdbS-like_PH"/>
</dbReference>
<proteinExistence type="predicted"/>
<gene>
    <name evidence="3" type="ORF">FOJ82_06380</name>
</gene>
<dbReference type="Proteomes" id="UP000317638">
    <property type="component" value="Unassembled WGS sequence"/>
</dbReference>
<comment type="caution">
    <text evidence="3">The sequence shown here is derived from an EMBL/GenBank/DDBJ whole genome shotgun (WGS) entry which is preliminary data.</text>
</comment>
<dbReference type="PANTHER" id="PTHR34473:SF2">
    <property type="entry name" value="UPF0699 TRANSMEMBRANE PROTEIN YDBT"/>
    <property type="match status" value="1"/>
</dbReference>
<keyword evidence="1" id="KW-1133">Transmembrane helix</keyword>
<dbReference type="PIRSF" id="PIRSF026631">
    <property type="entry name" value="UCP026631"/>
    <property type="match status" value="1"/>
</dbReference>
<dbReference type="InterPro" id="IPR014529">
    <property type="entry name" value="UCP026631"/>
</dbReference>
<feature type="transmembrane region" description="Helical" evidence="1">
    <location>
        <begin position="352"/>
        <end position="370"/>
    </location>
</feature>
<accession>A0A553K216</accession>
<keyword evidence="4" id="KW-1185">Reference proteome</keyword>
<dbReference type="AlphaFoldDB" id="A0A553K216"/>
<feature type="transmembrane region" description="Helical" evidence="1">
    <location>
        <begin position="376"/>
        <end position="395"/>
    </location>
</feature>
<reference evidence="3 4" key="1">
    <citation type="submission" date="2019-07" db="EMBL/GenBank/DDBJ databases">
        <authorList>
            <person name="Zhou L.-Y."/>
        </authorList>
    </citation>
    <scope>NUCLEOTIDE SEQUENCE [LARGE SCALE GENOMIC DNA]</scope>
    <source>
        <strain evidence="3 4">YIM 101269</strain>
    </source>
</reference>
<feature type="transmembrane region" description="Helical" evidence="1">
    <location>
        <begin position="208"/>
        <end position="230"/>
    </location>
</feature>